<organism evidence="2 3">
    <name type="scientific">Pisum sativum</name>
    <name type="common">Garden pea</name>
    <name type="synonym">Lathyrus oleraceus</name>
    <dbReference type="NCBI Taxonomy" id="3888"/>
    <lineage>
        <taxon>Eukaryota</taxon>
        <taxon>Viridiplantae</taxon>
        <taxon>Streptophyta</taxon>
        <taxon>Embryophyta</taxon>
        <taxon>Tracheophyta</taxon>
        <taxon>Spermatophyta</taxon>
        <taxon>Magnoliopsida</taxon>
        <taxon>eudicotyledons</taxon>
        <taxon>Gunneridae</taxon>
        <taxon>Pentapetalae</taxon>
        <taxon>rosids</taxon>
        <taxon>fabids</taxon>
        <taxon>Fabales</taxon>
        <taxon>Fabaceae</taxon>
        <taxon>Papilionoideae</taxon>
        <taxon>50 kb inversion clade</taxon>
        <taxon>NPAAA clade</taxon>
        <taxon>Hologalegina</taxon>
        <taxon>IRL clade</taxon>
        <taxon>Fabeae</taxon>
        <taxon>Lathyrus</taxon>
    </lineage>
</organism>
<name>A0A9D4WQ45_PEA</name>
<dbReference type="PANTHER" id="PTHR34193">
    <property type="entry name" value="OS11G0199801 PROTEIN"/>
    <property type="match status" value="1"/>
</dbReference>
<dbReference type="Proteomes" id="UP001058974">
    <property type="component" value="Chromosome 5"/>
</dbReference>
<feature type="region of interest" description="Disordered" evidence="1">
    <location>
        <begin position="220"/>
        <end position="283"/>
    </location>
</feature>
<feature type="non-terminal residue" evidence="2">
    <location>
        <position position="1"/>
    </location>
</feature>
<reference evidence="2 3" key="1">
    <citation type="journal article" date="2022" name="Nat. Genet.">
        <title>Improved pea reference genome and pan-genome highlight genomic features and evolutionary characteristics.</title>
        <authorList>
            <person name="Yang T."/>
            <person name="Liu R."/>
            <person name="Luo Y."/>
            <person name="Hu S."/>
            <person name="Wang D."/>
            <person name="Wang C."/>
            <person name="Pandey M.K."/>
            <person name="Ge S."/>
            <person name="Xu Q."/>
            <person name="Li N."/>
            <person name="Li G."/>
            <person name="Huang Y."/>
            <person name="Saxena R.K."/>
            <person name="Ji Y."/>
            <person name="Li M."/>
            <person name="Yan X."/>
            <person name="He Y."/>
            <person name="Liu Y."/>
            <person name="Wang X."/>
            <person name="Xiang C."/>
            <person name="Varshney R.K."/>
            <person name="Ding H."/>
            <person name="Gao S."/>
            <person name="Zong X."/>
        </authorList>
    </citation>
    <scope>NUCLEOTIDE SEQUENCE [LARGE SCALE GENOMIC DNA]</scope>
    <source>
        <strain evidence="2 3">cv. Zhongwan 6</strain>
    </source>
</reference>
<sequence>VSPFTQETEKKNRTITMFDPTRKHHNPNNSFDLYDETRHETWESANSNNMWPLKQRQLCIDDDDEPEQEPRWGMNSPHYRSLSPVSRTEAIIRGQKELMEMVRNMPESNYELSLKDLVEHHHRVVSNTTEENNNTEYEKNKNTNTNKKKVDDDKKLPVKRNGKVDHGGFYLKVALPFISLGSNKEKKKKKKKESKVSPRPSICDGSVKEKEWWKKSTPLVYKESDDSAAESSIVSNGSLKSSISSSSKSSSSRSRRVRSRREKSGGGCWNLFGKSKNQKKSTV</sequence>
<dbReference type="PANTHER" id="PTHR34193:SF22">
    <property type="entry name" value="DUF3741 DOMAIN-CONTAINING PROTEIN"/>
    <property type="match status" value="1"/>
</dbReference>
<feature type="compositionally biased region" description="Basic and acidic residues" evidence="1">
    <location>
        <begin position="148"/>
        <end position="162"/>
    </location>
</feature>
<dbReference type="AlphaFoldDB" id="A0A9D4WQ45"/>
<dbReference type="EMBL" id="JAMSHJ010000005">
    <property type="protein sequence ID" value="KAI5405822.1"/>
    <property type="molecule type" value="Genomic_DNA"/>
</dbReference>
<dbReference type="Gramene" id="Psat05G0254500-T1">
    <property type="protein sequence ID" value="KAI5405822.1"/>
    <property type="gene ID" value="KIW84_052545"/>
</dbReference>
<gene>
    <name evidence="2" type="ORF">KIW84_052545</name>
</gene>
<proteinExistence type="predicted"/>
<protein>
    <submittedName>
        <fullName evidence="2">Uncharacterized protein</fullName>
    </submittedName>
</protein>
<accession>A0A9D4WQ45</accession>
<comment type="caution">
    <text evidence="2">The sequence shown here is derived from an EMBL/GenBank/DDBJ whole genome shotgun (WGS) entry which is preliminary data.</text>
</comment>
<evidence type="ECO:0000256" key="1">
    <source>
        <dbReference type="SAM" id="MobiDB-lite"/>
    </source>
</evidence>
<feature type="region of interest" description="Disordered" evidence="1">
    <location>
        <begin position="1"/>
        <end position="32"/>
    </location>
</feature>
<feature type="region of interest" description="Disordered" evidence="1">
    <location>
        <begin position="124"/>
        <end position="162"/>
    </location>
</feature>
<evidence type="ECO:0000313" key="3">
    <source>
        <dbReference type="Proteomes" id="UP001058974"/>
    </source>
</evidence>
<feature type="region of interest" description="Disordered" evidence="1">
    <location>
        <begin position="183"/>
        <end position="204"/>
    </location>
</feature>
<keyword evidence="3" id="KW-1185">Reference proteome</keyword>
<feature type="compositionally biased region" description="Low complexity" evidence="1">
    <location>
        <begin position="231"/>
        <end position="252"/>
    </location>
</feature>
<evidence type="ECO:0000313" key="2">
    <source>
        <dbReference type="EMBL" id="KAI5405822.1"/>
    </source>
</evidence>